<evidence type="ECO:0000256" key="5">
    <source>
        <dbReference type="ARBA" id="ARBA00023242"/>
    </source>
</evidence>
<reference evidence="10" key="2">
    <citation type="submission" date="2025-08" db="UniProtKB">
        <authorList>
            <consortium name="RefSeq"/>
        </authorList>
    </citation>
    <scope>IDENTIFICATION</scope>
    <source>
        <tissue evidence="10">Leaf</tissue>
    </source>
</reference>
<evidence type="ECO:0000313" key="10">
    <source>
        <dbReference type="RefSeq" id="XP_020083145.1"/>
    </source>
</evidence>
<dbReference type="InterPro" id="IPR045314">
    <property type="entry name" value="bZIP_plant_GBF1"/>
</dbReference>
<feature type="domain" description="BZIP" evidence="8">
    <location>
        <begin position="94"/>
        <end position="157"/>
    </location>
</feature>
<dbReference type="SMART" id="SM00338">
    <property type="entry name" value="BRLZ"/>
    <property type="match status" value="1"/>
</dbReference>
<feature type="coiled-coil region" evidence="6">
    <location>
        <begin position="147"/>
        <end position="181"/>
    </location>
</feature>
<evidence type="ECO:0000256" key="4">
    <source>
        <dbReference type="ARBA" id="ARBA00023163"/>
    </source>
</evidence>
<evidence type="ECO:0000256" key="2">
    <source>
        <dbReference type="ARBA" id="ARBA00023015"/>
    </source>
</evidence>
<organism evidence="9 10">
    <name type="scientific">Ananas comosus</name>
    <name type="common">Pineapple</name>
    <name type="synonym">Ananas ananas</name>
    <dbReference type="NCBI Taxonomy" id="4615"/>
    <lineage>
        <taxon>Eukaryota</taxon>
        <taxon>Viridiplantae</taxon>
        <taxon>Streptophyta</taxon>
        <taxon>Embryophyta</taxon>
        <taxon>Tracheophyta</taxon>
        <taxon>Spermatophyta</taxon>
        <taxon>Magnoliopsida</taxon>
        <taxon>Liliopsida</taxon>
        <taxon>Poales</taxon>
        <taxon>Bromeliaceae</taxon>
        <taxon>Bromelioideae</taxon>
        <taxon>Ananas</taxon>
    </lineage>
</organism>
<dbReference type="GeneID" id="109706613"/>
<dbReference type="RefSeq" id="XP_020083145.1">
    <property type="nucleotide sequence ID" value="XM_020227556.1"/>
</dbReference>
<dbReference type="GO" id="GO:0003677">
    <property type="term" value="F:DNA binding"/>
    <property type="evidence" value="ECO:0007669"/>
    <property type="project" value="UniProtKB-KW"/>
</dbReference>
<dbReference type="GO" id="GO:0003700">
    <property type="term" value="F:DNA-binding transcription factor activity"/>
    <property type="evidence" value="ECO:0007669"/>
    <property type="project" value="InterPro"/>
</dbReference>
<keyword evidence="3" id="KW-0238">DNA-binding</keyword>
<dbReference type="PROSITE" id="PS00036">
    <property type="entry name" value="BZIP_BASIC"/>
    <property type="match status" value="1"/>
</dbReference>
<gene>
    <name evidence="10" type="primary">LOC109706613</name>
</gene>
<dbReference type="Gene3D" id="1.20.5.170">
    <property type="match status" value="1"/>
</dbReference>
<sequence>MHPTGEVASIRYLSPSNTPTFKSSHYDAAQNNMSSFHFGNIFGPCVNQNIHIMQPNHEFSDLHSPPACSVSTVSCLRSGSTSDEADDRHRSSEEERRRRRMISNRESARRSRMRKQKHLSELWAQVVHLRSANRQLLDELNRAMRGCDRIMHENARLREERSELQKMVQKLQEEKNLSAQENIEETNCK</sequence>
<name>A0A6P5EPG3_ANACO</name>
<dbReference type="Pfam" id="PF00170">
    <property type="entry name" value="bZIP_1"/>
    <property type="match status" value="1"/>
</dbReference>
<keyword evidence="9" id="KW-1185">Reference proteome</keyword>
<dbReference type="FunFam" id="1.20.5.170:FF:000020">
    <property type="entry name" value="BZIP transcription factor"/>
    <property type="match status" value="1"/>
</dbReference>
<dbReference type="CDD" id="cd14702">
    <property type="entry name" value="bZIP_plant_GBF1"/>
    <property type="match status" value="1"/>
</dbReference>
<keyword evidence="2" id="KW-0805">Transcription regulation</keyword>
<feature type="region of interest" description="Disordered" evidence="7">
    <location>
        <begin position="77"/>
        <end position="113"/>
    </location>
</feature>
<evidence type="ECO:0000256" key="1">
    <source>
        <dbReference type="ARBA" id="ARBA00004123"/>
    </source>
</evidence>
<comment type="subcellular location">
    <subcellularLocation>
        <location evidence="1">Nucleus</location>
    </subcellularLocation>
</comment>
<dbReference type="Gramene" id="Aco000921.1.mrna1">
    <property type="protein sequence ID" value="Aco000921.1.mrna1.cds1"/>
    <property type="gene ID" value="Aco000921.1.path1"/>
</dbReference>
<dbReference type="InterPro" id="IPR046347">
    <property type="entry name" value="bZIP_sf"/>
</dbReference>
<dbReference type="InterPro" id="IPR004827">
    <property type="entry name" value="bZIP"/>
</dbReference>
<dbReference type="PANTHER" id="PTHR46324">
    <property type="entry name" value="BASIC LEUCINE ZIPPER 43-RELATED"/>
    <property type="match status" value="1"/>
</dbReference>
<dbReference type="InterPro" id="IPR044521">
    <property type="entry name" value="AtbZIP8/43"/>
</dbReference>
<evidence type="ECO:0000313" key="9">
    <source>
        <dbReference type="Proteomes" id="UP000515123"/>
    </source>
</evidence>
<feature type="compositionally biased region" description="Basic and acidic residues" evidence="7">
    <location>
        <begin position="86"/>
        <end position="96"/>
    </location>
</feature>
<dbReference type="GO" id="GO:0005634">
    <property type="term" value="C:nucleus"/>
    <property type="evidence" value="ECO:0007669"/>
    <property type="project" value="UniProtKB-SubCell"/>
</dbReference>
<dbReference type="AlphaFoldDB" id="A0A6P5EPG3"/>
<proteinExistence type="predicted"/>
<dbReference type="PROSITE" id="PS50217">
    <property type="entry name" value="BZIP"/>
    <property type="match status" value="1"/>
</dbReference>
<dbReference type="Proteomes" id="UP000515123">
    <property type="component" value="Linkage group 2"/>
</dbReference>
<protein>
    <submittedName>
        <fullName evidence="10">Basic leucine zipper 8-like</fullName>
    </submittedName>
</protein>
<reference evidence="9" key="1">
    <citation type="journal article" date="2015" name="Nat. Genet.">
        <title>The pineapple genome and the evolution of CAM photosynthesis.</title>
        <authorList>
            <person name="Ming R."/>
            <person name="VanBuren R."/>
            <person name="Wai C.M."/>
            <person name="Tang H."/>
            <person name="Schatz M.C."/>
            <person name="Bowers J.E."/>
            <person name="Lyons E."/>
            <person name="Wang M.L."/>
            <person name="Chen J."/>
            <person name="Biggers E."/>
            <person name="Zhang J."/>
            <person name="Huang L."/>
            <person name="Zhang L."/>
            <person name="Miao W."/>
            <person name="Zhang J."/>
            <person name="Ye Z."/>
            <person name="Miao C."/>
            <person name="Lin Z."/>
            <person name="Wang H."/>
            <person name="Zhou H."/>
            <person name="Yim W.C."/>
            <person name="Priest H.D."/>
            <person name="Zheng C."/>
            <person name="Woodhouse M."/>
            <person name="Edger P.P."/>
            <person name="Guyot R."/>
            <person name="Guo H.B."/>
            <person name="Guo H."/>
            <person name="Zheng G."/>
            <person name="Singh R."/>
            <person name="Sharma A."/>
            <person name="Min X."/>
            <person name="Zheng Y."/>
            <person name="Lee H."/>
            <person name="Gurtowski J."/>
            <person name="Sedlazeck F.J."/>
            <person name="Harkess A."/>
            <person name="McKain M.R."/>
            <person name="Liao Z."/>
            <person name="Fang J."/>
            <person name="Liu J."/>
            <person name="Zhang X."/>
            <person name="Zhang Q."/>
            <person name="Hu W."/>
            <person name="Qin Y."/>
            <person name="Wang K."/>
            <person name="Chen L.Y."/>
            <person name="Shirley N."/>
            <person name="Lin Y.R."/>
            <person name="Liu L.Y."/>
            <person name="Hernandez A.G."/>
            <person name="Wright C.L."/>
            <person name="Bulone V."/>
            <person name="Tuskan G.A."/>
            <person name="Heath K."/>
            <person name="Zee F."/>
            <person name="Moore P.H."/>
            <person name="Sunkar R."/>
            <person name="Leebens-Mack J.H."/>
            <person name="Mockler T."/>
            <person name="Bennetzen J.L."/>
            <person name="Freeling M."/>
            <person name="Sankoff D."/>
            <person name="Paterson A.H."/>
            <person name="Zhu X."/>
            <person name="Yang X."/>
            <person name="Smith J.A."/>
            <person name="Cushman J.C."/>
            <person name="Paull R.E."/>
            <person name="Yu Q."/>
        </authorList>
    </citation>
    <scope>NUCLEOTIDE SEQUENCE [LARGE SCALE GENOMIC DNA]</scope>
    <source>
        <strain evidence="9">cv. F153</strain>
    </source>
</reference>
<evidence type="ECO:0000256" key="6">
    <source>
        <dbReference type="SAM" id="Coils"/>
    </source>
</evidence>
<evidence type="ECO:0000259" key="8">
    <source>
        <dbReference type="PROSITE" id="PS50217"/>
    </source>
</evidence>
<evidence type="ECO:0000256" key="7">
    <source>
        <dbReference type="SAM" id="MobiDB-lite"/>
    </source>
</evidence>
<dbReference type="SUPFAM" id="SSF57959">
    <property type="entry name" value="Leucine zipper domain"/>
    <property type="match status" value="1"/>
</dbReference>
<keyword evidence="4" id="KW-0804">Transcription</keyword>
<accession>A0A6P5EPG3</accession>
<dbReference type="PANTHER" id="PTHR46324:SF26">
    <property type="entry name" value="OS02G0728001 PROTEIN"/>
    <property type="match status" value="1"/>
</dbReference>
<keyword evidence="6" id="KW-0175">Coiled coil</keyword>
<keyword evidence="5" id="KW-0539">Nucleus</keyword>
<evidence type="ECO:0000256" key="3">
    <source>
        <dbReference type="ARBA" id="ARBA00023125"/>
    </source>
</evidence>
<dbReference type="OrthoDB" id="551672at2759"/>